<dbReference type="HOGENOM" id="CLU_2666502_0_0_9"/>
<name>H1LGR6_9LACO</name>
<dbReference type="AlphaFoldDB" id="H1LGR6"/>
<evidence type="ECO:0000313" key="2">
    <source>
        <dbReference type="Proteomes" id="UP000005025"/>
    </source>
</evidence>
<accession>H1LGR6</accession>
<comment type="caution">
    <text evidence="1">The sequence shown here is derived from an EMBL/GenBank/DDBJ whole genome shotgun (WGS) entry which is preliminary data.</text>
</comment>
<proteinExistence type="predicted"/>
<gene>
    <name evidence="1" type="ORF">HMPREF9104_01794</name>
</gene>
<organism evidence="1 2">
    <name type="scientific">Lentilactobacillus kisonensis F0435</name>
    <dbReference type="NCBI Taxonomy" id="797516"/>
    <lineage>
        <taxon>Bacteria</taxon>
        <taxon>Bacillati</taxon>
        <taxon>Bacillota</taxon>
        <taxon>Bacilli</taxon>
        <taxon>Lactobacillales</taxon>
        <taxon>Lactobacillaceae</taxon>
        <taxon>Lentilactobacillus</taxon>
    </lineage>
</organism>
<dbReference type="STRING" id="797516.HMPREF9104_01794"/>
<dbReference type="Proteomes" id="UP000005025">
    <property type="component" value="Unassembled WGS sequence"/>
</dbReference>
<evidence type="ECO:0000313" key="1">
    <source>
        <dbReference type="EMBL" id="EHO50819.1"/>
    </source>
</evidence>
<sequence length="75" mass="8381">MPGNPGFGFLGKKAWVQASALRSCPIMSERSKAVRNRNISRLSQEFLVLEFLAEMLIWKFLLCVAVLQSIISNPA</sequence>
<protein>
    <submittedName>
        <fullName evidence="1">Uncharacterized protein</fullName>
    </submittedName>
</protein>
<reference evidence="1 2" key="1">
    <citation type="submission" date="2011-09" db="EMBL/GenBank/DDBJ databases">
        <authorList>
            <person name="Weinstock G."/>
            <person name="Sodergren E."/>
            <person name="Clifton S."/>
            <person name="Fulton L."/>
            <person name="Fulton B."/>
            <person name="Courtney L."/>
            <person name="Fronick C."/>
            <person name="Harrison M."/>
            <person name="Strong C."/>
            <person name="Farmer C."/>
            <person name="Delahaunty K."/>
            <person name="Markovic C."/>
            <person name="Hall O."/>
            <person name="Minx P."/>
            <person name="Tomlinson C."/>
            <person name="Mitreva M."/>
            <person name="Hou S."/>
            <person name="Chen J."/>
            <person name="Wollam A."/>
            <person name="Pepin K.H."/>
            <person name="Johnson M."/>
            <person name="Bhonagiri V."/>
            <person name="Zhang X."/>
            <person name="Suruliraj S."/>
            <person name="Warren W."/>
            <person name="Chinwalla A."/>
            <person name="Mardis E.R."/>
            <person name="Wilson R.K."/>
        </authorList>
    </citation>
    <scope>NUCLEOTIDE SEQUENCE [LARGE SCALE GENOMIC DNA]</scope>
    <source>
        <strain evidence="1 2">F0435</strain>
    </source>
</reference>
<dbReference type="EMBL" id="AGRJ01000156">
    <property type="protein sequence ID" value="EHO50819.1"/>
    <property type="molecule type" value="Genomic_DNA"/>
</dbReference>